<dbReference type="Pfam" id="PF08282">
    <property type="entry name" value="Hydrolase_3"/>
    <property type="match status" value="1"/>
</dbReference>
<comment type="caution">
    <text evidence="1">The sequence shown here is derived from an EMBL/GenBank/DDBJ whole genome shotgun (WGS) entry which is preliminary data.</text>
</comment>
<evidence type="ECO:0000313" key="1">
    <source>
        <dbReference type="EMBL" id="PMD04565.1"/>
    </source>
</evidence>
<dbReference type="PANTHER" id="PTHR10000">
    <property type="entry name" value="PHOSPHOSERINE PHOSPHATASE"/>
    <property type="match status" value="1"/>
</dbReference>
<name>A0A2N6VKB7_9MICO</name>
<sequence>MTPHLIALDIDGTIVDYDDKLSDRVRGVVRACRAQGHHIVISTGRSLSGALDIANRLGLTEGFVVVSNGAVIASISPEAENGYELVHVETFNPGPALTRMNHALPTSLCMVEDANLERWASADFPVGDLAAGDDLNIVRFAELKTLRATRIVLRELHGSREEFADAVEKIGLHGVTYSVGWSNWLDIAPEGVSKASGLAGVAEMLGIDHQHTVGAGDGTNDHEMMEWVTHGIVMGQAGQKLKDLGTVITGTVQEDGLATALQDYFDVSEDAIRAAMA</sequence>
<dbReference type="OrthoDB" id="3180855at2"/>
<organism evidence="1 2">
    <name type="scientific">Brevibacterium paucivorans</name>
    <dbReference type="NCBI Taxonomy" id="170994"/>
    <lineage>
        <taxon>Bacteria</taxon>
        <taxon>Bacillati</taxon>
        <taxon>Actinomycetota</taxon>
        <taxon>Actinomycetes</taxon>
        <taxon>Micrococcales</taxon>
        <taxon>Brevibacteriaceae</taxon>
        <taxon>Brevibacterium</taxon>
    </lineage>
</organism>
<proteinExistence type="predicted"/>
<dbReference type="SUPFAM" id="SSF56784">
    <property type="entry name" value="HAD-like"/>
    <property type="match status" value="1"/>
</dbReference>
<dbReference type="GO" id="GO:0005829">
    <property type="term" value="C:cytosol"/>
    <property type="evidence" value="ECO:0007669"/>
    <property type="project" value="TreeGrafter"/>
</dbReference>
<dbReference type="EMBL" id="PNHK01000005">
    <property type="protein sequence ID" value="PMD04565.1"/>
    <property type="molecule type" value="Genomic_DNA"/>
</dbReference>
<dbReference type="RefSeq" id="WP_102239561.1">
    <property type="nucleotide sequence ID" value="NZ_PNHK01000005.1"/>
</dbReference>
<protein>
    <submittedName>
        <fullName evidence="1">Haloacid dehalogenase</fullName>
    </submittedName>
</protein>
<dbReference type="InterPro" id="IPR006379">
    <property type="entry name" value="HAD-SF_hydro_IIB"/>
</dbReference>
<dbReference type="AlphaFoldDB" id="A0A2N6VKB7"/>
<gene>
    <name evidence="1" type="ORF">CJ199_11160</name>
</gene>
<dbReference type="InterPro" id="IPR036412">
    <property type="entry name" value="HAD-like_sf"/>
</dbReference>
<reference evidence="1 2" key="1">
    <citation type="submission" date="2017-09" db="EMBL/GenBank/DDBJ databases">
        <title>Bacterial strain isolated from the female urinary microbiota.</title>
        <authorList>
            <person name="Thomas-White K."/>
            <person name="Kumar N."/>
            <person name="Forster S."/>
            <person name="Putonti C."/>
            <person name="Lawley T."/>
            <person name="Wolfe A.J."/>
        </authorList>
    </citation>
    <scope>NUCLEOTIDE SEQUENCE [LARGE SCALE GENOMIC DNA]</scope>
    <source>
        <strain evidence="1 2">UMB1301</strain>
    </source>
</reference>
<dbReference type="PANTHER" id="PTHR10000:SF8">
    <property type="entry name" value="HAD SUPERFAMILY HYDROLASE-LIKE, TYPE 3"/>
    <property type="match status" value="1"/>
</dbReference>
<dbReference type="Gene3D" id="3.40.50.1000">
    <property type="entry name" value="HAD superfamily/HAD-like"/>
    <property type="match status" value="1"/>
</dbReference>
<accession>A0A2N6VKB7</accession>
<dbReference type="GO" id="GO:0016791">
    <property type="term" value="F:phosphatase activity"/>
    <property type="evidence" value="ECO:0007669"/>
    <property type="project" value="TreeGrafter"/>
</dbReference>
<dbReference type="Proteomes" id="UP000235598">
    <property type="component" value="Unassembled WGS sequence"/>
</dbReference>
<dbReference type="GO" id="GO:0000287">
    <property type="term" value="F:magnesium ion binding"/>
    <property type="evidence" value="ECO:0007669"/>
    <property type="project" value="TreeGrafter"/>
</dbReference>
<evidence type="ECO:0000313" key="2">
    <source>
        <dbReference type="Proteomes" id="UP000235598"/>
    </source>
</evidence>
<dbReference type="Gene3D" id="3.30.1240.10">
    <property type="match status" value="1"/>
</dbReference>
<dbReference type="NCBIfam" id="TIGR01484">
    <property type="entry name" value="HAD-SF-IIB"/>
    <property type="match status" value="1"/>
</dbReference>
<dbReference type="InterPro" id="IPR023214">
    <property type="entry name" value="HAD_sf"/>
</dbReference>